<evidence type="ECO:0000256" key="1">
    <source>
        <dbReference type="SAM" id="SignalP"/>
    </source>
</evidence>
<dbReference type="RefSeq" id="WP_165131309.1">
    <property type="nucleotide sequence ID" value="NZ_CP049249.1"/>
</dbReference>
<accession>A0A7W6PSR5</accession>
<keyword evidence="1" id="KW-0732">Signal</keyword>
<reference evidence="2 3" key="1">
    <citation type="submission" date="2020-08" db="EMBL/GenBank/DDBJ databases">
        <title>Genomic Encyclopedia of Type Strains, Phase IV (KMG-IV): sequencing the most valuable type-strain genomes for metagenomic binning, comparative biology and taxonomic classification.</title>
        <authorList>
            <person name="Goeker M."/>
        </authorList>
    </citation>
    <scope>NUCLEOTIDE SEQUENCE [LARGE SCALE GENOMIC DNA]</scope>
    <source>
        <strain evidence="2 3">DSM 29514</strain>
    </source>
</reference>
<dbReference type="EMBL" id="JACIEC010000003">
    <property type="protein sequence ID" value="MBB4144387.1"/>
    <property type="molecule type" value="Genomic_DNA"/>
</dbReference>
<comment type="caution">
    <text evidence="2">The sequence shown here is derived from an EMBL/GenBank/DDBJ whole genome shotgun (WGS) entry which is preliminary data.</text>
</comment>
<proteinExistence type="predicted"/>
<gene>
    <name evidence="2" type="ORF">GGQ72_002944</name>
</gene>
<feature type="chain" id="PRO_5030684724" evidence="1">
    <location>
        <begin position="22"/>
        <end position="181"/>
    </location>
</feature>
<dbReference type="Proteomes" id="UP000519897">
    <property type="component" value="Unassembled WGS sequence"/>
</dbReference>
<dbReference type="AlphaFoldDB" id="A0A7W6PSR5"/>
<keyword evidence="3" id="KW-1185">Reference proteome</keyword>
<sequence length="181" mass="19837">MQSWVRRLCLTACLALFPLFAVEARTVRFEVKSQPLSQVIDIIADLAGIPVQKLGDVPGRLEKWSAHGEGIAVFQKLAQDANLFFAYDGTKAIVAASSEVKTTVLPLGNYDWVAAQNIIKTLYPIVPERTLRFDKATGMLTIRGPQLFNDTIAAVLAKPQNSTIKVIRGGALQEISPKSMR</sequence>
<organism evidence="2 3">
    <name type="scientific">Rhizobium rhizoryzae</name>
    <dbReference type="NCBI Taxonomy" id="451876"/>
    <lineage>
        <taxon>Bacteria</taxon>
        <taxon>Pseudomonadati</taxon>
        <taxon>Pseudomonadota</taxon>
        <taxon>Alphaproteobacteria</taxon>
        <taxon>Hyphomicrobiales</taxon>
        <taxon>Rhizobiaceae</taxon>
        <taxon>Rhizobium/Agrobacterium group</taxon>
        <taxon>Rhizobium</taxon>
    </lineage>
</organism>
<evidence type="ECO:0000313" key="2">
    <source>
        <dbReference type="EMBL" id="MBB4144387.1"/>
    </source>
</evidence>
<evidence type="ECO:0000313" key="3">
    <source>
        <dbReference type="Proteomes" id="UP000519897"/>
    </source>
</evidence>
<name>A0A7W6PSR5_9HYPH</name>
<protein>
    <submittedName>
        <fullName evidence="2">Uncharacterized protein</fullName>
    </submittedName>
</protein>
<feature type="signal peptide" evidence="1">
    <location>
        <begin position="1"/>
        <end position="21"/>
    </location>
</feature>